<feature type="region of interest" description="Disordered" evidence="1">
    <location>
        <begin position="1"/>
        <end position="22"/>
    </location>
</feature>
<evidence type="ECO:0000256" key="1">
    <source>
        <dbReference type="SAM" id="MobiDB-lite"/>
    </source>
</evidence>
<gene>
    <name evidence="2" type="ORF">V6N12_017435</name>
</gene>
<evidence type="ECO:0000313" key="2">
    <source>
        <dbReference type="EMBL" id="KAK8518282.1"/>
    </source>
</evidence>
<sequence>MVKALGSDITQSTSIQSSEMSTDQLNIGQRAVMSCKPSENLNLLREFQTPDGLPIELAKIKNVNGRSWPRSSLGGLTVAVLSNIGEEAA</sequence>
<accession>A0ABR2CFI6</accession>
<organism evidence="2 3">
    <name type="scientific">Hibiscus sabdariffa</name>
    <name type="common">roselle</name>
    <dbReference type="NCBI Taxonomy" id="183260"/>
    <lineage>
        <taxon>Eukaryota</taxon>
        <taxon>Viridiplantae</taxon>
        <taxon>Streptophyta</taxon>
        <taxon>Embryophyta</taxon>
        <taxon>Tracheophyta</taxon>
        <taxon>Spermatophyta</taxon>
        <taxon>Magnoliopsida</taxon>
        <taxon>eudicotyledons</taxon>
        <taxon>Gunneridae</taxon>
        <taxon>Pentapetalae</taxon>
        <taxon>rosids</taxon>
        <taxon>malvids</taxon>
        <taxon>Malvales</taxon>
        <taxon>Malvaceae</taxon>
        <taxon>Malvoideae</taxon>
        <taxon>Hibiscus</taxon>
    </lineage>
</organism>
<protein>
    <submittedName>
        <fullName evidence="2">Uncharacterized protein</fullName>
    </submittedName>
</protein>
<reference evidence="2 3" key="1">
    <citation type="journal article" date="2024" name="G3 (Bethesda)">
        <title>Genome assembly of Hibiscus sabdariffa L. provides insights into metabolisms of medicinal natural products.</title>
        <authorList>
            <person name="Kim T."/>
        </authorList>
    </citation>
    <scope>NUCLEOTIDE SEQUENCE [LARGE SCALE GENOMIC DNA]</scope>
    <source>
        <strain evidence="2">TK-2024</strain>
        <tissue evidence="2">Old leaves</tissue>
    </source>
</reference>
<dbReference type="Proteomes" id="UP001472677">
    <property type="component" value="Unassembled WGS sequence"/>
</dbReference>
<name>A0ABR2CFI6_9ROSI</name>
<comment type="caution">
    <text evidence="2">The sequence shown here is derived from an EMBL/GenBank/DDBJ whole genome shotgun (WGS) entry which is preliminary data.</text>
</comment>
<proteinExistence type="predicted"/>
<feature type="compositionally biased region" description="Low complexity" evidence="1">
    <location>
        <begin position="7"/>
        <end position="22"/>
    </location>
</feature>
<dbReference type="EMBL" id="JBBPBM010000053">
    <property type="protein sequence ID" value="KAK8518282.1"/>
    <property type="molecule type" value="Genomic_DNA"/>
</dbReference>
<evidence type="ECO:0000313" key="3">
    <source>
        <dbReference type="Proteomes" id="UP001472677"/>
    </source>
</evidence>
<keyword evidence="3" id="KW-1185">Reference proteome</keyword>